<evidence type="ECO:0000256" key="2">
    <source>
        <dbReference type="ARBA" id="ARBA00017589"/>
    </source>
</evidence>
<feature type="compositionally biased region" description="Basic residues" evidence="5">
    <location>
        <begin position="315"/>
        <end position="330"/>
    </location>
</feature>
<dbReference type="FunFam" id="3.90.1030.20:FF:000002">
    <property type="entry name" value="DNA polymerase delta subunit"/>
    <property type="match status" value="1"/>
</dbReference>
<feature type="compositionally biased region" description="Acidic residues" evidence="5">
    <location>
        <begin position="340"/>
        <end position="352"/>
    </location>
</feature>
<evidence type="ECO:0000256" key="3">
    <source>
        <dbReference type="ARBA" id="ARBA00022705"/>
    </source>
</evidence>
<evidence type="ECO:0000313" key="7">
    <source>
        <dbReference type="Proteomes" id="UP000242875"/>
    </source>
</evidence>
<feature type="compositionally biased region" description="Basic and acidic residues" evidence="5">
    <location>
        <begin position="281"/>
        <end position="291"/>
    </location>
</feature>
<evidence type="ECO:0000256" key="5">
    <source>
        <dbReference type="SAM" id="MobiDB-lite"/>
    </source>
</evidence>
<dbReference type="InterPro" id="IPR041913">
    <property type="entry name" value="POLD3_sf"/>
</dbReference>
<dbReference type="PANTHER" id="PTHR17598">
    <property type="entry name" value="DNA POLYMERASE DELTA SUBUNIT 3"/>
    <property type="match status" value="1"/>
</dbReference>
<feature type="compositionally biased region" description="Low complexity" evidence="5">
    <location>
        <begin position="198"/>
        <end position="219"/>
    </location>
</feature>
<keyword evidence="3" id="KW-0235">DNA replication</keyword>
<evidence type="ECO:0000256" key="4">
    <source>
        <dbReference type="ARBA" id="ARBA00023242"/>
    </source>
</evidence>
<comment type="caution">
    <text evidence="6">The sequence shown here is derived from an EMBL/GenBank/DDBJ whole genome shotgun (WGS) entry which is preliminary data.</text>
</comment>
<dbReference type="GO" id="GO:0006297">
    <property type="term" value="P:nucleotide-excision repair, DNA gap filling"/>
    <property type="evidence" value="ECO:0007669"/>
    <property type="project" value="TreeGrafter"/>
</dbReference>
<name>A0A261Y0P6_9FUNG</name>
<dbReference type="GO" id="GO:0003887">
    <property type="term" value="F:DNA-directed DNA polymerase activity"/>
    <property type="evidence" value="ECO:0007669"/>
    <property type="project" value="TreeGrafter"/>
</dbReference>
<dbReference type="InterPro" id="IPR019038">
    <property type="entry name" value="POLD3"/>
</dbReference>
<dbReference type="GO" id="GO:0006271">
    <property type="term" value="P:DNA strand elongation involved in DNA replication"/>
    <property type="evidence" value="ECO:0007669"/>
    <property type="project" value="TreeGrafter"/>
</dbReference>
<dbReference type="OrthoDB" id="514823at2759"/>
<gene>
    <name evidence="6" type="ORF">BZG36_03404</name>
</gene>
<dbReference type="GO" id="GO:0043625">
    <property type="term" value="C:delta DNA polymerase complex"/>
    <property type="evidence" value="ECO:0007669"/>
    <property type="project" value="InterPro"/>
</dbReference>
<keyword evidence="4" id="KW-0539">Nucleus</keyword>
<accession>A0A261Y0P6</accession>
<feature type="region of interest" description="Disordered" evidence="5">
    <location>
        <begin position="136"/>
        <end position="401"/>
    </location>
</feature>
<feature type="compositionally biased region" description="Low complexity" evidence="5">
    <location>
        <begin position="353"/>
        <end position="373"/>
    </location>
</feature>
<dbReference type="Gene3D" id="3.90.1030.20">
    <property type="entry name" value="DNA polymerase delta, p66 (Cdc27) subunit, wHTH domain"/>
    <property type="match status" value="1"/>
</dbReference>
<proteinExistence type="predicted"/>
<comment type="subcellular location">
    <subcellularLocation>
        <location evidence="1">Nucleus</location>
    </subcellularLocation>
</comment>
<dbReference type="EMBL" id="MVBO01000054">
    <property type="protein sequence ID" value="OZJ04074.1"/>
    <property type="molecule type" value="Genomic_DNA"/>
</dbReference>
<keyword evidence="7" id="KW-1185">Reference proteome</keyword>
<organism evidence="6 7">
    <name type="scientific">Bifiguratus adelaidae</name>
    <dbReference type="NCBI Taxonomy" id="1938954"/>
    <lineage>
        <taxon>Eukaryota</taxon>
        <taxon>Fungi</taxon>
        <taxon>Fungi incertae sedis</taxon>
        <taxon>Mucoromycota</taxon>
        <taxon>Mucoromycotina</taxon>
        <taxon>Endogonomycetes</taxon>
        <taxon>Endogonales</taxon>
        <taxon>Endogonales incertae sedis</taxon>
        <taxon>Bifiguratus</taxon>
    </lineage>
</organism>
<dbReference type="PANTHER" id="PTHR17598:SF13">
    <property type="entry name" value="DNA POLYMERASE DELTA SUBUNIT 3"/>
    <property type="match status" value="1"/>
</dbReference>
<evidence type="ECO:0000256" key="1">
    <source>
        <dbReference type="ARBA" id="ARBA00004123"/>
    </source>
</evidence>
<dbReference type="GO" id="GO:1904161">
    <property type="term" value="P:DNA synthesis involved in UV-damage excision repair"/>
    <property type="evidence" value="ECO:0007669"/>
    <property type="project" value="TreeGrafter"/>
</dbReference>
<evidence type="ECO:0000313" key="6">
    <source>
        <dbReference type="EMBL" id="OZJ04074.1"/>
    </source>
</evidence>
<reference evidence="6 7" key="1">
    <citation type="journal article" date="2017" name="Mycologia">
        <title>Bifiguratus adelaidae, gen. et sp. nov., a new member of Mucoromycotina in endophytic and soil-dwelling habitats.</title>
        <authorList>
            <person name="Torres-Cruz T.J."/>
            <person name="Billingsley Tobias T.L."/>
            <person name="Almatruk M."/>
            <person name="Hesse C."/>
            <person name="Kuske C.R."/>
            <person name="Desiro A."/>
            <person name="Benucci G.M."/>
            <person name="Bonito G."/>
            <person name="Stajich J.E."/>
            <person name="Dunlap C."/>
            <person name="Arnold A.E."/>
            <person name="Porras-Alfaro A."/>
        </authorList>
    </citation>
    <scope>NUCLEOTIDE SEQUENCE [LARGE SCALE GENOMIC DNA]</scope>
    <source>
        <strain evidence="6 7">AZ0501</strain>
    </source>
</reference>
<dbReference type="AlphaFoldDB" id="A0A261Y0P6"/>
<feature type="compositionally biased region" description="Acidic residues" evidence="5">
    <location>
        <begin position="262"/>
        <end position="280"/>
    </location>
</feature>
<sequence>MSETHFEVLDTLVKHEQRIVTYRCLSRKLNIHVNRAKQTLIEYLFANEDSLSAVYQVTGISAQEQTRTISLVQKEELEDVMTKKYQHVDGVYVYSVQPTRLKDLSMLVAADYDMARLSLEDRFRLGMTRNIKAAEPIANRKPSARAAESGVSASKTAPTPNDAEKTPIPGVTPMVQSGPPNKSVGAAKSKPTAANFFKPSTPKKNTSTAPKTTAATTTEAARRKFQVLSGMQSHSEEDVSDEERDRRLAFSSTEAGEQKDLADEEAEELDGDITMEDLDDERIPDFPRAEPDVDENANKSPATPSEEEQVEQAPGRRRLKRKVQKKKTFKNAKGMLVTEYVDEWESYSDDETAPASAPAPKKTPSTPMSPAKSGSRVASKKPGVKQPPGEQKSLMSFWGKR</sequence>
<dbReference type="Proteomes" id="UP000242875">
    <property type="component" value="Unassembled WGS sequence"/>
</dbReference>
<protein>
    <recommendedName>
        <fullName evidence="2">DNA polymerase delta subunit 3</fullName>
    </recommendedName>
</protein>
<dbReference type="Pfam" id="PF09507">
    <property type="entry name" value="CDC27"/>
    <property type="match status" value="1"/>
</dbReference>